<keyword evidence="7" id="KW-0732">Signal</keyword>
<accession>A0A1C6TW72</accession>
<dbReference type="CDD" id="cd00257">
    <property type="entry name" value="beta-trefoil_FSCN-like"/>
    <property type="match status" value="2"/>
</dbReference>
<keyword evidence="4 5" id="KW-0720">Serine protease</keyword>
<dbReference type="InterPro" id="IPR015500">
    <property type="entry name" value="Peptidase_S8_subtilisin-rel"/>
</dbReference>
<protein>
    <submittedName>
        <fullName evidence="10">Peptidase inhibitor I9</fullName>
    </submittedName>
</protein>
<dbReference type="PRINTS" id="PR00723">
    <property type="entry name" value="SUBTILISIN"/>
</dbReference>
<gene>
    <name evidence="10" type="ORF">GA0070617_0114</name>
</gene>
<feature type="chain" id="PRO_5038662796" evidence="7">
    <location>
        <begin position="27"/>
        <end position="680"/>
    </location>
</feature>
<dbReference type="InterPro" id="IPR034193">
    <property type="entry name" value="PCSK9_ProteinaseK-like"/>
</dbReference>
<dbReference type="GO" id="GO:0004252">
    <property type="term" value="F:serine-type endopeptidase activity"/>
    <property type="evidence" value="ECO:0007669"/>
    <property type="project" value="UniProtKB-UniRule"/>
</dbReference>
<dbReference type="CDD" id="cd04077">
    <property type="entry name" value="Peptidases_S8_PCSK9_ProteinaseK_like"/>
    <property type="match status" value="1"/>
</dbReference>
<dbReference type="PROSITE" id="PS00138">
    <property type="entry name" value="SUBTILASE_SER"/>
    <property type="match status" value="1"/>
</dbReference>
<dbReference type="InterPro" id="IPR010259">
    <property type="entry name" value="S8pro/Inhibitor_I9"/>
</dbReference>
<dbReference type="Gene3D" id="2.80.10.50">
    <property type="match status" value="2"/>
</dbReference>
<evidence type="ECO:0000256" key="1">
    <source>
        <dbReference type="ARBA" id="ARBA00011073"/>
    </source>
</evidence>
<dbReference type="PANTHER" id="PTHR43806">
    <property type="entry name" value="PEPTIDASE S8"/>
    <property type="match status" value="1"/>
</dbReference>
<dbReference type="PANTHER" id="PTHR43806:SF11">
    <property type="entry name" value="CEREVISIN-RELATED"/>
    <property type="match status" value="1"/>
</dbReference>
<dbReference type="Pfam" id="PF05922">
    <property type="entry name" value="Inhibitor_I9"/>
    <property type="match status" value="1"/>
</dbReference>
<evidence type="ECO:0000259" key="9">
    <source>
        <dbReference type="Pfam" id="PF05922"/>
    </source>
</evidence>
<dbReference type="InterPro" id="IPR022398">
    <property type="entry name" value="Peptidase_S8_His-AS"/>
</dbReference>
<dbReference type="PROSITE" id="PS00137">
    <property type="entry name" value="SUBTILASE_HIS"/>
    <property type="match status" value="1"/>
</dbReference>
<feature type="active site" description="Charge relay system" evidence="5">
    <location>
        <position position="352"/>
    </location>
</feature>
<dbReference type="Gene3D" id="3.40.50.200">
    <property type="entry name" value="Peptidase S8/S53 domain"/>
    <property type="match status" value="1"/>
</dbReference>
<keyword evidence="3 5" id="KW-0378">Hydrolase</keyword>
<dbReference type="InterPro" id="IPR000209">
    <property type="entry name" value="Peptidase_S8/S53_dom"/>
</dbReference>
<dbReference type="InterPro" id="IPR023828">
    <property type="entry name" value="Peptidase_S8_Ser-AS"/>
</dbReference>
<dbReference type="Proteomes" id="UP000198937">
    <property type="component" value="Unassembled WGS sequence"/>
</dbReference>
<evidence type="ECO:0000256" key="7">
    <source>
        <dbReference type="SAM" id="SignalP"/>
    </source>
</evidence>
<keyword evidence="2 5" id="KW-0645">Protease</keyword>
<evidence type="ECO:0000256" key="2">
    <source>
        <dbReference type="ARBA" id="ARBA00022670"/>
    </source>
</evidence>
<dbReference type="Pfam" id="PF00082">
    <property type="entry name" value="Peptidase_S8"/>
    <property type="match status" value="1"/>
</dbReference>
<evidence type="ECO:0000256" key="6">
    <source>
        <dbReference type="RuleBase" id="RU003355"/>
    </source>
</evidence>
<evidence type="ECO:0000259" key="8">
    <source>
        <dbReference type="Pfam" id="PF00082"/>
    </source>
</evidence>
<feature type="domain" description="Inhibitor I9" evidence="9">
    <location>
        <begin position="56"/>
        <end position="119"/>
    </location>
</feature>
<evidence type="ECO:0000256" key="4">
    <source>
        <dbReference type="ARBA" id="ARBA00022825"/>
    </source>
</evidence>
<dbReference type="PROSITE" id="PS51257">
    <property type="entry name" value="PROKAR_LIPOPROTEIN"/>
    <property type="match status" value="1"/>
</dbReference>
<dbReference type="GO" id="GO:0005615">
    <property type="term" value="C:extracellular space"/>
    <property type="evidence" value="ECO:0007669"/>
    <property type="project" value="TreeGrafter"/>
</dbReference>
<dbReference type="InterPro" id="IPR050131">
    <property type="entry name" value="Peptidase_S8_subtilisin-like"/>
</dbReference>
<proteinExistence type="inferred from homology"/>
<evidence type="ECO:0000256" key="5">
    <source>
        <dbReference type="PROSITE-ProRule" id="PRU01240"/>
    </source>
</evidence>
<dbReference type="FunFam" id="3.40.50.200:FF:000014">
    <property type="entry name" value="Proteinase K"/>
    <property type="match status" value="1"/>
</dbReference>
<comment type="similarity">
    <text evidence="1 5 6">Belongs to the peptidase S8 family.</text>
</comment>
<feature type="active site" description="Charge relay system" evidence="5">
    <location>
        <position position="166"/>
    </location>
</feature>
<keyword evidence="11" id="KW-1185">Reference proteome</keyword>
<feature type="signal peptide" evidence="7">
    <location>
        <begin position="1"/>
        <end position="26"/>
    </location>
</feature>
<dbReference type="PROSITE" id="PS51892">
    <property type="entry name" value="SUBTILASE"/>
    <property type="match status" value="1"/>
</dbReference>
<feature type="active site" description="Charge relay system" evidence="5">
    <location>
        <position position="199"/>
    </location>
</feature>
<dbReference type="AlphaFoldDB" id="A0A1C6TW72"/>
<dbReference type="InterPro" id="IPR008999">
    <property type="entry name" value="Actin-crosslinking"/>
</dbReference>
<dbReference type="GO" id="GO:0006508">
    <property type="term" value="P:proteolysis"/>
    <property type="evidence" value="ECO:0007669"/>
    <property type="project" value="UniProtKB-KW"/>
</dbReference>
<evidence type="ECO:0000313" key="11">
    <source>
        <dbReference type="Proteomes" id="UP000198937"/>
    </source>
</evidence>
<sequence length="680" mass="69999">MIRRGVIGRSAAAGLALVCATSVACAVTGSAALAAPGDSQRAPVRGTEHPGAVPDRYIVVLKGKASATTVRSTASALTRANGGKVRKVYTKALNGYSAAMTRRQAQQVAADPAVAYVEQVQRATASASQPSPPSWGLDRIDQVTPKLNNSYSYSATGKGVTAYVIDTGIDVKHADFGGRAVNGWDFVDDDPIAEDCDGHGTHVAGTVGGTKYGVAKEVDLVAVRVLDCYGSGSSEQILAAVDWVTANAAKPAVVNMSLGFGGINMAVDDAVNRSISSGLTYAVAAGNSMQNACEVSPAAVPAAITVGATDRIDYRAWFSNYGSCLDIFAPGASIVSAKAGTSSGSIAFNGTSMASPHVAGAAALLLQANKALTPKQVRDAIVTNGSAGAVHDSYGSIDRMLRVGKNSVARSSFGLKARSNGAYVTAQSKGTQPLLAKAGVLGGWEKYDIVDAGGGLVGLRAKANGKFVTAQSKGTGPLLAKASAIGGWEKFQLVHNTDGTVSLKATVNGKYVTTPSAGKSPLIASKTSISTWEKFDLDAPAPVVSIKSRASNKFVTTPSAGKSPLVPSKTSVSTWEKFEVVNLDGGYFALKALSNGKYVTAESAGSKPLVARSTSIGDWQVFDFLDYNPDGTVYVRAYIDVQAVTAGSAGTSQLISSRNINWESETLGLGNGEKFYFSAA</sequence>
<feature type="domain" description="Peptidase S8/S53" evidence="8">
    <location>
        <begin position="157"/>
        <end position="394"/>
    </location>
</feature>
<dbReference type="SUPFAM" id="SSF50405">
    <property type="entry name" value="Actin-crosslinking proteins"/>
    <property type="match status" value="2"/>
</dbReference>
<dbReference type="SUPFAM" id="SSF54897">
    <property type="entry name" value="Protease propeptides/inhibitors"/>
    <property type="match status" value="1"/>
</dbReference>
<dbReference type="InterPro" id="IPR037045">
    <property type="entry name" value="S8pro/Inhibitor_I9_sf"/>
</dbReference>
<dbReference type="InterPro" id="IPR023827">
    <property type="entry name" value="Peptidase_S8_Asp-AS"/>
</dbReference>
<dbReference type="STRING" id="683228.GA0070617_0114"/>
<dbReference type="SUPFAM" id="SSF52743">
    <property type="entry name" value="Subtilisin-like"/>
    <property type="match status" value="1"/>
</dbReference>
<organism evidence="10 11">
    <name type="scientific">Micromonospora yangpuensis</name>
    <dbReference type="NCBI Taxonomy" id="683228"/>
    <lineage>
        <taxon>Bacteria</taxon>
        <taxon>Bacillati</taxon>
        <taxon>Actinomycetota</taxon>
        <taxon>Actinomycetes</taxon>
        <taxon>Micromonosporales</taxon>
        <taxon>Micromonosporaceae</taxon>
        <taxon>Micromonospora</taxon>
    </lineage>
</organism>
<evidence type="ECO:0000256" key="3">
    <source>
        <dbReference type="ARBA" id="ARBA00022801"/>
    </source>
</evidence>
<evidence type="ECO:0000313" key="10">
    <source>
        <dbReference type="EMBL" id="SCL46007.1"/>
    </source>
</evidence>
<dbReference type="EMBL" id="FMIA01000002">
    <property type="protein sequence ID" value="SCL46007.1"/>
    <property type="molecule type" value="Genomic_DNA"/>
</dbReference>
<dbReference type="PROSITE" id="PS00136">
    <property type="entry name" value="SUBTILASE_ASP"/>
    <property type="match status" value="1"/>
</dbReference>
<dbReference type="InterPro" id="IPR036852">
    <property type="entry name" value="Peptidase_S8/S53_dom_sf"/>
</dbReference>
<name>A0A1C6TW72_9ACTN</name>
<dbReference type="Gene3D" id="3.30.70.80">
    <property type="entry name" value="Peptidase S8 propeptide/proteinase inhibitor I9"/>
    <property type="match status" value="1"/>
</dbReference>
<reference evidence="10 11" key="1">
    <citation type="submission" date="2016-06" db="EMBL/GenBank/DDBJ databases">
        <authorList>
            <person name="Kjaerup R.B."/>
            <person name="Dalgaard T.S."/>
            <person name="Juul-Madsen H.R."/>
        </authorList>
    </citation>
    <scope>NUCLEOTIDE SEQUENCE [LARGE SCALE GENOMIC DNA]</scope>
    <source>
        <strain evidence="10 11">DSM 45577</strain>
    </source>
</reference>